<evidence type="ECO:0000313" key="6">
    <source>
        <dbReference type="Proteomes" id="UP001467690"/>
    </source>
</evidence>
<organism evidence="5 6">
    <name type="scientific">Catenovulum sediminis</name>
    <dbReference type="NCBI Taxonomy" id="1740262"/>
    <lineage>
        <taxon>Bacteria</taxon>
        <taxon>Pseudomonadati</taxon>
        <taxon>Pseudomonadota</taxon>
        <taxon>Gammaproteobacteria</taxon>
        <taxon>Alteromonadales</taxon>
        <taxon>Alteromonadaceae</taxon>
        <taxon>Catenovulum</taxon>
    </lineage>
</organism>
<comment type="similarity">
    <text evidence="1">Belongs to the sulfatase family.</text>
</comment>
<dbReference type="Gene3D" id="3.30.1120.10">
    <property type="match status" value="1"/>
</dbReference>
<feature type="signal peptide" evidence="3">
    <location>
        <begin position="1"/>
        <end position="24"/>
    </location>
</feature>
<dbReference type="Pfam" id="PF00884">
    <property type="entry name" value="Sulfatase"/>
    <property type="match status" value="1"/>
</dbReference>
<dbReference type="InterPro" id="IPR000917">
    <property type="entry name" value="Sulfatase_N"/>
</dbReference>
<keyword evidence="2" id="KW-0378">Hydrolase</keyword>
<evidence type="ECO:0000256" key="3">
    <source>
        <dbReference type="SAM" id="SignalP"/>
    </source>
</evidence>
<gene>
    <name evidence="5" type="ORF">ABS311_07865</name>
</gene>
<dbReference type="Proteomes" id="UP001467690">
    <property type="component" value="Unassembled WGS sequence"/>
</dbReference>
<dbReference type="RefSeq" id="WP_350401390.1">
    <property type="nucleotide sequence ID" value="NZ_JBELOE010000150.1"/>
</dbReference>
<protein>
    <submittedName>
        <fullName evidence="5">Sulfatase-like hydrolase/transferase</fullName>
    </submittedName>
</protein>
<keyword evidence="3" id="KW-0732">Signal</keyword>
<dbReference type="InterPro" id="IPR017850">
    <property type="entry name" value="Alkaline_phosphatase_core_sf"/>
</dbReference>
<dbReference type="InterPro" id="IPR050738">
    <property type="entry name" value="Sulfatase"/>
</dbReference>
<dbReference type="Gene3D" id="3.40.720.10">
    <property type="entry name" value="Alkaline Phosphatase, subunit A"/>
    <property type="match status" value="1"/>
</dbReference>
<dbReference type="SUPFAM" id="SSF53649">
    <property type="entry name" value="Alkaline phosphatase-like"/>
    <property type="match status" value="1"/>
</dbReference>
<accession>A0ABV1RGI7</accession>
<name>A0ABV1RGI7_9ALTE</name>
<comment type="caution">
    <text evidence="5">The sequence shown here is derived from an EMBL/GenBank/DDBJ whole genome shotgun (WGS) entry which is preliminary data.</text>
</comment>
<evidence type="ECO:0000313" key="5">
    <source>
        <dbReference type="EMBL" id="MER2491797.1"/>
    </source>
</evidence>
<proteinExistence type="inferred from homology"/>
<feature type="chain" id="PRO_5047497510" evidence="3">
    <location>
        <begin position="25"/>
        <end position="484"/>
    </location>
</feature>
<keyword evidence="6" id="KW-1185">Reference proteome</keyword>
<evidence type="ECO:0000256" key="2">
    <source>
        <dbReference type="ARBA" id="ARBA00022801"/>
    </source>
</evidence>
<sequence>MKLSNLFTRFIVIIALCGSFSAIADNRPNIIVILADDLGYNDVGFTNGSTQIQTPRLNELAANGVTFENGYVTHPYCGPSRAGLLTGRYQARFGMENNVSYAPFDPHMGLPTEELTFAERLKKVGYQTAIFGKWHLGAAPKFQPNQQGFDYFYGFLDGGHMYMPGQVQVGSPDGYWSPIVRNNLPAEFDEYLTTALSRDAAKYIKHSGDEPFMMYIAYNAPHAPLQAPQETIDKYKHIKNKNRQIYAAMVDEMDQGIGMVVDALKEKGKYENTLIFFLSDNGGLYPDTWWPKFDWADNSPFRHGKVALMEGGVHVPFIAHWPNKIKKGFKFNGLVSALDIAATSVAIAKADASDGLLDGVNLEPYMTKRKTGTPHNALFWRLEEADNIWAVRTMTAKYMQQGLPGVGRAYFDMVNDPTEQVNAVDKYPQKQAELAKLWNEWNKNNKENILRQSNEYKSAVNAFYEQLNKDDRAQAKAREKYIVK</sequence>
<evidence type="ECO:0000259" key="4">
    <source>
        <dbReference type="Pfam" id="PF00884"/>
    </source>
</evidence>
<feature type="domain" description="Sulfatase N-terminal" evidence="4">
    <location>
        <begin position="28"/>
        <end position="348"/>
    </location>
</feature>
<dbReference type="PANTHER" id="PTHR42693:SF53">
    <property type="entry name" value="ENDO-4-O-SULFATASE"/>
    <property type="match status" value="1"/>
</dbReference>
<evidence type="ECO:0000256" key="1">
    <source>
        <dbReference type="ARBA" id="ARBA00008779"/>
    </source>
</evidence>
<dbReference type="EMBL" id="JBELOE010000150">
    <property type="protein sequence ID" value="MER2491797.1"/>
    <property type="molecule type" value="Genomic_DNA"/>
</dbReference>
<reference evidence="5 6" key="1">
    <citation type="submission" date="2024-06" db="EMBL/GenBank/DDBJ databases">
        <authorList>
            <person name="Chen R.Y."/>
        </authorList>
    </citation>
    <scope>NUCLEOTIDE SEQUENCE [LARGE SCALE GENOMIC DNA]</scope>
    <source>
        <strain evidence="5 6">D2</strain>
    </source>
</reference>
<dbReference type="PANTHER" id="PTHR42693">
    <property type="entry name" value="ARYLSULFATASE FAMILY MEMBER"/>
    <property type="match status" value="1"/>
</dbReference>